<keyword evidence="5" id="KW-1185">Reference proteome</keyword>
<keyword evidence="1" id="KW-0479">Metal-binding</keyword>
<evidence type="ECO:0000313" key="4">
    <source>
        <dbReference type="EMBL" id="SNT06321.1"/>
    </source>
</evidence>
<dbReference type="InterPro" id="IPR023214">
    <property type="entry name" value="HAD_sf"/>
</dbReference>
<sequence length="252" mass="24661">MVTGPRPLGVVVDLDDTLYPQADYLASAAAAVGVAAGIAGLDGAAVHAALRAELAAGSDAGGTIDRALLAVGVPRAALPGLVPPLVTAFTGHTPPQLAPYPGVADALRALAAAAPLACLTDGTPAIQAAKLAATGLGELLPVVVVTDALGGRAVRKPHPAGLLAVAAGLGLPPGRLLVIGDRPGKDVAVAAAVGARAVRVRQGEYAGAPDDPPAWAVVDTFPEAAALALDLLGTRRLTPSGEMSRVGLQSGA</sequence>
<gene>
    <name evidence="4" type="ORF">SAMN06893096_1166</name>
</gene>
<proteinExistence type="predicted"/>
<dbReference type="InterPro" id="IPR036412">
    <property type="entry name" value="HAD-like_sf"/>
</dbReference>
<dbReference type="GO" id="GO:0046872">
    <property type="term" value="F:metal ion binding"/>
    <property type="evidence" value="ECO:0007669"/>
    <property type="project" value="UniProtKB-KW"/>
</dbReference>
<dbReference type="GO" id="GO:0016791">
    <property type="term" value="F:phosphatase activity"/>
    <property type="evidence" value="ECO:0007669"/>
    <property type="project" value="TreeGrafter"/>
</dbReference>
<dbReference type="PANTHER" id="PTHR46470:SF2">
    <property type="entry name" value="GLYCERALDEHYDE 3-PHOSPHATE PHOSPHATASE"/>
    <property type="match status" value="1"/>
</dbReference>
<accession>A0A239JKB4</accession>
<keyword evidence="3" id="KW-0460">Magnesium</keyword>
<protein>
    <submittedName>
        <fullName evidence="4">Putative hydrolase of the HAD superfamily</fullName>
    </submittedName>
</protein>
<dbReference type="Gene3D" id="3.40.50.1000">
    <property type="entry name" value="HAD superfamily/HAD-like"/>
    <property type="match status" value="1"/>
</dbReference>
<dbReference type="AlphaFoldDB" id="A0A239JKB4"/>
<dbReference type="Pfam" id="PF00702">
    <property type="entry name" value="Hydrolase"/>
    <property type="match status" value="1"/>
</dbReference>
<evidence type="ECO:0000313" key="5">
    <source>
        <dbReference type="Proteomes" id="UP000198373"/>
    </source>
</evidence>
<name>A0A239JKB4_9ACTN</name>
<evidence type="ECO:0000256" key="1">
    <source>
        <dbReference type="ARBA" id="ARBA00022723"/>
    </source>
</evidence>
<dbReference type="PANTHER" id="PTHR46470">
    <property type="entry name" value="N-ACYLNEURAMINATE-9-PHOSPHATASE"/>
    <property type="match status" value="1"/>
</dbReference>
<evidence type="ECO:0000256" key="3">
    <source>
        <dbReference type="ARBA" id="ARBA00022842"/>
    </source>
</evidence>
<evidence type="ECO:0000256" key="2">
    <source>
        <dbReference type="ARBA" id="ARBA00022801"/>
    </source>
</evidence>
<keyword evidence="2 4" id="KW-0378">Hydrolase</keyword>
<organism evidence="4 5">
    <name type="scientific">Geodermatophilus pulveris</name>
    <dbReference type="NCBI Taxonomy" id="1564159"/>
    <lineage>
        <taxon>Bacteria</taxon>
        <taxon>Bacillati</taxon>
        <taxon>Actinomycetota</taxon>
        <taxon>Actinomycetes</taxon>
        <taxon>Geodermatophilales</taxon>
        <taxon>Geodermatophilaceae</taxon>
        <taxon>Geodermatophilus</taxon>
    </lineage>
</organism>
<reference evidence="5" key="1">
    <citation type="submission" date="2017-06" db="EMBL/GenBank/DDBJ databases">
        <authorList>
            <person name="Varghese N."/>
            <person name="Submissions S."/>
        </authorList>
    </citation>
    <scope>NUCLEOTIDE SEQUENCE [LARGE SCALE GENOMIC DNA]</scope>
    <source>
        <strain evidence="5">DSM 46839</strain>
    </source>
</reference>
<dbReference type="Proteomes" id="UP000198373">
    <property type="component" value="Unassembled WGS sequence"/>
</dbReference>
<dbReference type="SFLD" id="SFLDG01129">
    <property type="entry name" value="C1.5:_HAD__Beta-PGM__Phosphata"/>
    <property type="match status" value="1"/>
</dbReference>
<dbReference type="SUPFAM" id="SSF56784">
    <property type="entry name" value="HAD-like"/>
    <property type="match status" value="1"/>
</dbReference>
<dbReference type="InterPro" id="IPR051400">
    <property type="entry name" value="HAD-like_hydrolase"/>
</dbReference>
<dbReference type="SFLD" id="SFLDS00003">
    <property type="entry name" value="Haloacid_Dehalogenase"/>
    <property type="match status" value="1"/>
</dbReference>
<dbReference type="EMBL" id="FZOO01000016">
    <property type="protein sequence ID" value="SNT06321.1"/>
    <property type="molecule type" value="Genomic_DNA"/>
</dbReference>